<organism evidence="4 5">
    <name type="scientific">Virgisporangium aurantiacum</name>
    <dbReference type="NCBI Taxonomy" id="175570"/>
    <lineage>
        <taxon>Bacteria</taxon>
        <taxon>Bacillati</taxon>
        <taxon>Actinomycetota</taxon>
        <taxon>Actinomycetes</taxon>
        <taxon>Micromonosporales</taxon>
        <taxon>Micromonosporaceae</taxon>
        <taxon>Virgisporangium</taxon>
    </lineage>
</organism>
<dbReference type="GO" id="GO:0016779">
    <property type="term" value="F:nucleotidyltransferase activity"/>
    <property type="evidence" value="ECO:0007669"/>
    <property type="project" value="UniProtKB-KW"/>
</dbReference>
<dbReference type="EMBL" id="BOPG01000067">
    <property type="protein sequence ID" value="GIJ61523.1"/>
    <property type="molecule type" value="Genomic_DNA"/>
</dbReference>
<dbReference type="SUPFAM" id="SSF53448">
    <property type="entry name" value="Nucleotide-diphospho-sugar transferases"/>
    <property type="match status" value="1"/>
</dbReference>
<evidence type="ECO:0000313" key="5">
    <source>
        <dbReference type="Proteomes" id="UP000612585"/>
    </source>
</evidence>
<keyword evidence="1" id="KW-0808">Transferase</keyword>
<dbReference type="InterPro" id="IPR029044">
    <property type="entry name" value="Nucleotide-diphossugar_trans"/>
</dbReference>
<sequence length="273" mass="27784">MSDVCAVVLAAGEGTRLRPLTADLPKALCPVGNVPLLDRALARVTALGLDAAVNACYLGSQVVAHVGTRAFVGVEPGDPWGTSGGLARLRDWIDGRGVLVGNADAYLSSATRAPGPDIAGMVDGWDGGTVRILGVPAGDRPAEFGPYRFAGFSLLPWTVVRDLPVERGDLVRTAWRPAERAGRLEVVPFDGTYLDTGTPETYLAANLHAAAPGSLVDPTAVVTAPVTNAVIGAGAVVAGPVRSAVVWPGAAVAAGEVLDNAIRAGGGLTVAVR</sequence>
<dbReference type="RefSeq" id="WP_204006509.1">
    <property type="nucleotide sequence ID" value="NZ_BOPG01000067.1"/>
</dbReference>
<reference evidence="4" key="1">
    <citation type="submission" date="2021-01" db="EMBL/GenBank/DDBJ databases">
        <title>Whole genome shotgun sequence of Virgisporangium aurantiacum NBRC 16421.</title>
        <authorList>
            <person name="Komaki H."/>
            <person name="Tamura T."/>
        </authorList>
    </citation>
    <scope>NUCLEOTIDE SEQUENCE</scope>
    <source>
        <strain evidence="4">NBRC 16421</strain>
    </source>
</reference>
<gene>
    <name evidence="4" type="ORF">Vau01_090390</name>
</gene>
<dbReference type="PANTHER" id="PTHR43584">
    <property type="entry name" value="NUCLEOTIDYL TRANSFERASE"/>
    <property type="match status" value="1"/>
</dbReference>
<evidence type="ECO:0000259" key="3">
    <source>
        <dbReference type="Pfam" id="PF00483"/>
    </source>
</evidence>
<accession>A0A8J3ZHJ4</accession>
<dbReference type="InterPro" id="IPR005835">
    <property type="entry name" value="NTP_transferase_dom"/>
</dbReference>
<protein>
    <recommendedName>
        <fullName evidence="3">Nucleotidyl transferase domain-containing protein</fullName>
    </recommendedName>
</protein>
<dbReference type="AlphaFoldDB" id="A0A8J3ZHJ4"/>
<dbReference type="Gene3D" id="3.90.550.10">
    <property type="entry name" value="Spore Coat Polysaccharide Biosynthesis Protein SpsA, Chain A"/>
    <property type="match status" value="1"/>
</dbReference>
<evidence type="ECO:0000313" key="4">
    <source>
        <dbReference type="EMBL" id="GIJ61523.1"/>
    </source>
</evidence>
<evidence type="ECO:0000256" key="1">
    <source>
        <dbReference type="ARBA" id="ARBA00022679"/>
    </source>
</evidence>
<keyword evidence="5" id="KW-1185">Reference proteome</keyword>
<proteinExistence type="predicted"/>
<dbReference type="Pfam" id="PF00483">
    <property type="entry name" value="NTP_transferase"/>
    <property type="match status" value="1"/>
</dbReference>
<dbReference type="PANTHER" id="PTHR43584:SF8">
    <property type="entry name" value="N-ACETYLMURAMATE ALPHA-1-PHOSPHATE URIDYLYLTRANSFERASE"/>
    <property type="match status" value="1"/>
</dbReference>
<keyword evidence="2" id="KW-0548">Nucleotidyltransferase</keyword>
<dbReference type="Proteomes" id="UP000612585">
    <property type="component" value="Unassembled WGS sequence"/>
</dbReference>
<name>A0A8J3ZHJ4_9ACTN</name>
<comment type="caution">
    <text evidence="4">The sequence shown here is derived from an EMBL/GenBank/DDBJ whole genome shotgun (WGS) entry which is preliminary data.</text>
</comment>
<feature type="domain" description="Nucleotidyl transferase" evidence="3">
    <location>
        <begin position="6"/>
        <end position="55"/>
    </location>
</feature>
<dbReference type="InterPro" id="IPR050065">
    <property type="entry name" value="GlmU-like"/>
</dbReference>
<evidence type="ECO:0000256" key="2">
    <source>
        <dbReference type="ARBA" id="ARBA00022695"/>
    </source>
</evidence>